<protein>
    <submittedName>
        <fullName evidence="3">SH3 domain-containing protein</fullName>
    </submittedName>
</protein>
<dbReference type="Pfam" id="PF13472">
    <property type="entry name" value="Lipase_GDSL_2"/>
    <property type="match status" value="1"/>
</dbReference>
<feature type="domain" description="SH3b" evidence="2">
    <location>
        <begin position="119"/>
        <end position="183"/>
    </location>
</feature>
<dbReference type="SMART" id="SM00287">
    <property type="entry name" value="SH3b"/>
    <property type="match status" value="3"/>
</dbReference>
<dbReference type="InterPro" id="IPR003646">
    <property type="entry name" value="SH3-like_bac-type"/>
</dbReference>
<feature type="chain" id="PRO_5043937432" evidence="1">
    <location>
        <begin position="24"/>
        <end position="436"/>
    </location>
</feature>
<organism evidence="3 4">
    <name type="scientific">Terrisporobacter hibernicus</name>
    <dbReference type="NCBI Taxonomy" id="2813371"/>
    <lineage>
        <taxon>Bacteria</taxon>
        <taxon>Bacillati</taxon>
        <taxon>Bacillota</taxon>
        <taxon>Clostridia</taxon>
        <taxon>Peptostreptococcales</taxon>
        <taxon>Peptostreptococcaceae</taxon>
        <taxon>Terrisporobacter</taxon>
    </lineage>
</organism>
<proteinExistence type="predicted"/>
<dbReference type="PANTHER" id="PTHR34408">
    <property type="entry name" value="FAMILY PROTEIN, PUTATIVE-RELATED"/>
    <property type="match status" value="1"/>
</dbReference>
<sequence length="436" mass="48373">MVNKRFKKYIVTFLAGTVISSFLGGTIIDANEISNTTASLQKSTVKVIDTGKATIDGVSVRSKNSASGKYLGSLRTGDKVEIVEKTNNGWYKIKYKNSYAYVGKSFIKLSNTKTVDNVLNTGTVYNAKKLTVRESCSTSSKVLGYLPKDTKVNIVRATSTNWYKIKYKNSYAYVKGSYIKLTPSIKVISRGTINATSVNVRKSASTSSTKLGSLYKGSRVQIIKKQSNGWYKIRYKDSDAYVSSNYVKLSNSNLANRKNLNDFLFVGDSFTARMEKTIKGKNEMVYVHAQGGSRPSYWLDKVDEMPDKNSIDSVSLLIGVNGVTVSTNIVDTKALINQLVAKYPDKTIYVQKVFPVGKNFTENSPTSHNKAINEYNKQLKDFCSTKSNVKLINATKDFVDSKGYLISTSDGLHIDSSKEVKFYNNIFSAIKSAEKN</sequence>
<feature type="domain" description="SH3b" evidence="2">
    <location>
        <begin position="48"/>
        <end position="111"/>
    </location>
</feature>
<name>A0AAX2ZDN4_9FIRM</name>
<feature type="domain" description="SH3b" evidence="2">
    <location>
        <begin position="188"/>
        <end position="251"/>
    </location>
</feature>
<dbReference type="Pfam" id="PF08239">
    <property type="entry name" value="SH3_3"/>
    <property type="match status" value="3"/>
</dbReference>
<dbReference type="Gene3D" id="3.40.50.1110">
    <property type="entry name" value="SGNH hydrolase"/>
    <property type="match status" value="1"/>
</dbReference>
<dbReference type="RefSeq" id="WP_228415350.1">
    <property type="nucleotide sequence ID" value="NZ_CP081135.1"/>
</dbReference>
<dbReference type="InterPro" id="IPR052354">
    <property type="entry name" value="Cell_Wall_Dynamics_Protein"/>
</dbReference>
<dbReference type="Proteomes" id="UP001198983">
    <property type="component" value="Chromosome"/>
</dbReference>
<evidence type="ECO:0000256" key="1">
    <source>
        <dbReference type="SAM" id="SignalP"/>
    </source>
</evidence>
<dbReference type="InterPro" id="IPR013830">
    <property type="entry name" value="SGNH_hydro"/>
</dbReference>
<dbReference type="KEGG" id="tem:JW646_12485"/>
<dbReference type="PROSITE" id="PS51781">
    <property type="entry name" value="SH3B"/>
    <property type="match status" value="3"/>
</dbReference>
<dbReference type="PANTHER" id="PTHR34408:SF1">
    <property type="entry name" value="GLYCOSYL HYDROLASE FAMILY 19 DOMAIN-CONTAINING PROTEIN HI_1415"/>
    <property type="match status" value="1"/>
</dbReference>
<evidence type="ECO:0000313" key="3">
    <source>
        <dbReference type="EMBL" id="UEL46460.1"/>
    </source>
</evidence>
<dbReference type="Gene3D" id="2.30.30.40">
    <property type="entry name" value="SH3 Domains"/>
    <property type="match status" value="3"/>
</dbReference>
<dbReference type="InterPro" id="IPR036514">
    <property type="entry name" value="SGNH_hydro_sf"/>
</dbReference>
<dbReference type="SUPFAM" id="SSF52266">
    <property type="entry name" value="SGNH hydrolase"/>
    <property type="match status" value="1"/>
</dbReference>
<keyword evidence="4" id="KW-1185">Reference proteome</keyword>
<evidence type="ECO:0000313" key="4">
    <source>
        <dbReference type="Proteomes" id="UP001198983"/>
    </source>
</evidence>
<reference evidence="3 4" key="1">
    <citation type="journal article" date="2023" name="Int. J. Syst. Evol. Microbiol.">
        <title>Terrisporobacter hibernicus sp. nov., isolated from bovine faeces in Northern Ireland.</title>
        <authorList>
            <person name="Mitchell M."/>
            <person name="Nguyen S.V."/>
            <person name="Connor M."/>
            <person name="Fairley D.J."/>
            <person name="Donoghue O."/>
            <person name="Marshall H."/>
            <person name="Koolman L."/>
            <person name="McMullan G."/>
            <person name="Schaffer K.E."/>
            <person name="McGrath J.W."/>
            <person name="Fanning S."/>
        </authorList>
    </citation>
    <scope>NUCLEOTIDE SEQUENCE [LARGE SCALE GENOMIC DNA]</scope>
    <source>
        <strain evidence="3 4">MCA3</strain>
    </source>
</reference>
<dbReference type="SUPFAM" id="SSF50044">
    <property type="entry name" value="SH3-domain"/>
    <property type="match status" value="2"/>
</dbReference>
<evidence type="ECO:0000259" key="2">
    <source>
        <dbReference type="PROSITE" id="PS51781"/>
    </source>
</evidence>
<keyword evidence="1" id="KW-0732">Signal</keyword>
<accession>A0AAX2ZDN4</accession>
<gene>
    <name evidence="3" type="ORF">JW646_12485</name>
</gene>
<dbReference type="EMBL" id="CP081135">
    <property type="protein sequence ID" value="UEL46460.1"/>
    <property type="molecule type" value="Genomic_DNA"/>
</dbReference>
<dbReference type="AlphaFoldDB" id="A0AAX2ZDN4"/>
<feature type="signal peptide" evidence="1">
    <location>
        <begin position="1"/>
        <end position="23"/>
    </location>
</feature>
<dbReference type="InterPro" id="IPR036028">
    <property type="entry name" value="SH3-like_dom_sf"/>
</dbReference>